<protein>
    <recommendedName>
        <fullName evidence="3">Tryptophan synthase subunit alpha</fullName>
    </recommendedName>
</protein>
<evidence type="ECO:0008006" key="3">
    <source>
        <dbReference type="Google" id="ProtNLM"/>
    </source>
</evidence>
<dbReference type="AlphaFoldDB" id="A0A4S4FTS6"/>
<evidence type="ECO:0000313" key="1">
    <source>
        <dbReference type="EMBL" id="THG33165.1"/>
    </source>
</evidence>
<dbReference type="Proteomes" id="UP000309133">
    <property type="component" value="Unassembled WGS sequence"/>
</dbReference>
<gene>
    <name evidence="1" type="ORF">E6C64_02065</name>
</gene>
<comment type="caution">
    <text evidence="1">The sequence shown here is derived from an EMBL/GenBank/DDBJ whole genome shotgun (WGS) entry which is preliminary data.</text>
</comment>
<accession>A0A4S4FTS6</accession>
<dbReference type="EMBL" id="SSSM01000001">
    <property type="protein sequence ID" value="THG33165.1"/>
    <property type="molecule type" value="Genomic_DNA"/>
</dbReference>
<proteinExistence type="predicted"/>
<evidence type="ECO:0000313" key="2">
    <source>
        <dbReference type="Proteomes" id="UP000309133"/>
    </source>
</evidence>
<name>A0A4S4FTS6_9MICO</name>
<organism evidence="1 2">
    <name type="scientific">Naasia lichenicola</name>
    <dbReference type="NCBI Taxonomy" id="2565933"/>
    <lineage>
        <taxon>Bacteria</taxon>
        <taxon>Bacillati</taxon>
        <taxon>Actinomycetota</taxon>
        <taxon>Actinomycetes</taxon>
        <taxon>Micrococcales</taxon>
        <taxon>Microbacteriaceae</taxon>
        <taxon>Naasia</taxon>
    </lineage>
</organism>
<reference evidence="1 2" key="1">
    <citation type="submission" date="2019-04" db="EMBL/GenBank/DDBJ databases">
        <authorList>
            <person name="Jiang L."/>
        </authorList>
    </citation>
    <scope>NUCLEOTIDE SEQUENCE [LARGE SCALE GENOMIC DNA]</scope>
    <source>
        <strain evidence="1 2">YIM 131853</strain>
    </source>
</reference>
<keyword evidence="2" id="KW-1185">Reference proteome</keyword>
<dbReference type="OrthoDB" id="5114823at2"/>
<sequence>MRRSELNTLRAEARDELQAEIEHRCRSGEDPWQFIPDLPSVDERVIRILRSDTIELLGLGEERAQAYHPSSPQKRAEEFEFALLRRIALDHPELTRTVWSMLGRFDPNAA</sequence>